<reference evidence="1" key="2">
    <citation type="journal article" date="2015" name="Fish Shellfish Immunol.">
        <title>Early steps in the European eel (Anguilla anguilla)-Vibrio vulnificus interaction in the gills: Role of the RtxA13 toxin.</title>
        <authorList>
            <person name="Callol A."/>
            <person name="Pajuelo D."/>
            <person name="Ebbesson L."/>
            <person name="Teles M."/>
            <person name="MacKenzie S."/>
            <person name="Amaro C."/>
        </authorList>
    </citation>
    <scope>NUCLEOTIDE SEQUENCE</scope>
</reference>
<accession>A0A0E9WH99</accession>
<dbReference type="AlphaFoldDB" id="A0A0E9WH99"/>
<organism evidence="1">
    <name type="scientific">Anguilla anguilla</name>
    <name type="common">European freshwater eel</name>
    <name type="synonym">Muraena anguilla</name>
    <dbReference type="NCBI Taxonomy" id="7936"/>
    <lineage>
        <taxon>Eukaryota</taxon>
        <taxon>Metazoa</taxon>
        <taxon>Chordata</taxon>
        <taxon>Craniata</taxon>
        <taxon>Vertebrata</taxon>
        <taxon>Euteleostomi</taxon>
        <taxon>Actinopterygii</taxon>
        <taxon>Neopterygii</taxon>
        <taxon>Teleostei</taxon>
        <taxon>Anguilliformes</taxon>
        <taxon>Anguillidae</taxon>
        <taxon>Anguilla</taxon>
    </lineage>
</organism>
<protein>
    <submittedName>
        <fullName evidence="1">Uncharacterized protein</fullName>
    </submittedName>
</protein>
<proteinExistence type="predicted"/>
<dbReference type="EMBL" id="GBXM01019729">
    <property type="protein sequence ID" value="JAH88848.1"/>
    <property type="molecule type" value="Transcribed_RNA"/>
</dbReference>
<sequence>MTIRFRRVSPLVQKCIGMFSVNICSFSSGLITGKLISVGLSAQVRAWQVLRVTIQVVTGNIDYYGRRRCHYHH</sequence>
<name>A0A0E9WH99_ANGAN</name>
<evidence type="ECO:0000313" key="1">
    <source>
        <dbReference type="EMBL" id="JAH88848.1"/>
    </source>
</evidence>
<reference evidence="1" key="1">
    <citation type="submission" date="2014-11" db="EMBL/GenBank/DDBJ databases">
        <authorList>
            <person name="Amaro Gonzalez C."/>
        </authorList>
    </citation>
    <scope>NUCLEOTIDE SEQUENCE</scope>
</reference>